<proteinExistence type="inferred from homology"/>
<dbReference type="GeneID" id="88173354"/>
<dbReference type="PANTHER" id="PTHR12475">
    <property type="match status" value="1"/>
</dbReference>
<evidence type="ECO:0008006" key="5">
    <source>
        <dbReference type="Google" id="ProtNLM"/>
    </source>
</evidence>
<dbReference type="Proteomes" id="UP001338582">
    <property type="component" value="Chromosome 3"/>
</dbReference>
<dbReference type="KEGG" id="asau:88173354"/>
<dbReference type="SUPFAM" id="SSF54637">
    <property type="entry name" value="Thioesterase/thiol ester dehydrase-isomerase"/>
    <property type="match status" value="1"/>
</dbReference>
<keyword evidence="4" id="KW-1185">Reference proteome</keyword>
<evidence type="ECO:0000313" key="3">
    <source>
        <dbReference type="EMBL" id="WPK24990.1"/>
    </source>
</evidence>
<accession>A0AAX4HB53</accession>
<dbReference type="Gene3D" id="3.10.129.10">
    <property type="entry name" value="Hotdog Thioesterase"/>
    <property type="match status" value="1"/>
</dbReference>
<evidence type="ECO:0000256" key="1">
    <source>
        <dbReference type="ARBA" id="ARBA00038476"/>
    </source>
</evidence>
<protein>
    <recommendedName>
        <fullName evidence="5">Capsule polysaccharide biosynthesis protein</fullName>
    </recommendedName>
</protein>
<dbReference type="InterPro" id="IPR051490">
    <property type="entry name" value="THEM6_lcsJ_thioesterase"/>
</dbReference>
<dbReference type="InterPro" id="IPR029069">
    <property type="entry name" value="HotDog_dom_sf"/>
</dbReference>
<gene>
    <name evidence="3" type="ORF">PUMCH_002289</name>
</gene>
<dbReference type="AlphaFoldDB" id="A0AAX4HB53"/>
<evidence type="ECO:0000313" key="4">
    <source>
        <dbReference type="Proteomes" id="UP001338582"/>
    </source>
</evidence>
<dbReference type="CDD" id="cd00586">
    <property type="entry name" value="4HBT"/>
    <property type="match status" value="1"/>
</dbReference>
<name>A0AAX4HB53_9ASCO</name>
<evidence type="ECO:0000256" key="2">
    <source>
        <dbReference type="SAM" id="Phobius"/>
    </source>
</evidence>
<dbReference type="EMBL" id="CP138896">
    <property type="protein sequence ID" value="WPK24990.1"/>
    <property type="molecule type" value="Genomic_DNA"/>
</dbReference>
<dbReference type="PANTHER" id="PTHR12475:SF4">
    <property type="entry name" value="PROTEIN THEM6"/>
    <property type="match status" value="1"/>
</dbReference>
<organism evidence="3 4">
    <name type="scientific">Australozyma saopauloensis</name>
    <dbReference type="NCBI Taxonomy" id="291208"/>
    <lineage>
        <taxon>Eukaryota</taxon>
        <taxon>Fungi</taxon>
        <taxon>Dikarya</taxon>
        <taxon>Ascomycota</taxon>
        <taxon>Saccharomycotina</taxon>
        <taxon>Pichiomycetes</taxon>
        <taxon>Metschnikowiaceae</taxon>
        <taxon>Australozyma</taxon>
    </lineage>
</organism>
<sequence>MFESSVLRPQMIKVALALFALSSYKLLPFAYMIRFYYQVFRHIFTKRSGYVKTKENTYGIGNQPLDLFRQVAYRSYTSPLEIDMYLHKSNSTYFTDLDIARTKLVCVIFQKLFMKYWNNESGEFKKRSINNCPYIPVGTVQCTFKREFKVFQKYSVVSSVFAWDHKWLYVVLKFVLSKGVLSAVAVTKYVFKRNGRITMKPAEFIAECGLLNNEVEKINAENYKLISYLETSEGLEAWASTLDSKVMH</sequence>
<dbReference type="RefSeq" id="XP_062877373.1">
    <property type="nucleotide sequence ID" value="XM_063021303.1"/>
</dbReference>
<dbReference type="Pfam" id="PF13279">
    <property type="entry name" value="4HBT_2"/>
    <property type="match status" value="1"/>
</dbReference>
<keyword evidence="2" id="KW-1133">Transmembrane helix</keyword>
<keyword evidence="2" id="KW-0472">Membrane</keyword>
<reference evidence="3 4" key="1">
    <citation type="submission" date="2023-10" db="EMBL/GenBank/DDBJ databases">
        <title>Draft Genome Sequence of Candida saopaulonensis from a very Premature Infant with Sepsis.</title>
        <authorList>
            <person name="Ning Y."/>
            <person name="Dai R."/>
            <person name="Xiao M."/>
            <person name="Xu Y."/>
            <person name="Yan Q."/>
            <person name="Zhang L."/>
        </authorList>
    </citation>
    <scope>NUCLEOTIDE SEQUENCE [LARGE SCALE GENOMIC DNA]</scope>
    <source>
        <strain evidence="3 4">19XY460</strain>
    </source>
</reference>
<keyword evidence="2" id="KW-0812">Transmembrane</keyword>
<feature type="transmembrane region" description="Helical" evidence="2">
    <location>
        <begin position="12"/>
        <end position="37"/>
    </location>
</feature>
<comment type="similarity">
    <text evidence="1">Belongs to the lcsJ thioesterase family.</text>
</comment>